<dbReference type="PANTHER" id="PTHR11061">
    <property type="entry name" value="RNA M5U METHYLTRANSFERASE"/>
    <property type="match status" value="1"/>
</dbReference>
<dbReference type="CDD" id="cd02440">
    <property type="entry name" value="AdoMet_MTases"/>
    <property type="match status" value="1"/>
</dbReference>
<dbReference type="OrthoDB" id="9804590at2"/>
<feature type="binding site" evidence="4">
    <location>
        <position position="319"/>
    </location>
    <ligand>
        <name>S-adenosyl-L-methionine</name>
        <dbReference type="ChEBI" id="CHEBI:59789"/>
    </ligand>
</feature>
<dbReference type="InterPro" id="IPR002792">
    <property type="entry name" value="TRAM_dom"/>
</dbReference>
<evidence type="ECO:0000313" key="7">
    <source>
        <dbReference type="Proteomes" id="UP000287605"/>
    </source>
</evidence>
<keyword evidence="1 4" id="KW-0489">Methyltransferase</keyword>
<keyword evidence="7" id="KW-1185">Reference proteome</keyword>
<dbReference type="PROSITE" id="PS50926">
    <property type="entry name" value="TRAM"/>
    <property type="match status" value="1"/>
</dbReference>
<keyword evidence="2 4" id="KW-0808">Transferase</keyword>
<dbReference type="FunFam" id="3.40.50.150:FF:000009">
    <property type="entry name" value="23S rRNA (Uracil(1939)-C(5))-methyltransferase RlmD"/>
    <property type="match status" value="1"/>
</dbReference>
<feature type="active site" description="Nucleophile" evidence="4">
    <location>
        <position position="415"/>
    </location>
</feature>
<evidence type="ECO:0000256" key="4">
    <source>
        <dbReference type="PROSITE-ProRule" id="PRU01024"/>
    </source>
</evidence>
<dbReference type="GO" id="GO:0070475">
    <property type="term" value="P:rRNA base methylation"/>
    <property type="evidence" value="ECO:0007669"/>
    <property type="project" value="TreeGrafter"/>
</dbReference>
<gene>
    <name evidence="6" type="ORF">CBF29_02980</name>
</gene>
<dbReference type="InterPro" id="IPR029063">
    <property type="entry name" value="SAM-dependent_MTases_sf"/>
</dbReference>
<evidence type="ECO:0000256" key="2">
    <source>
        <dbReference type="ARBA" id="ARBA00022679"/>
    </source>
</evidence>
<name>A0A430B202_9ENTE</name>
<comment type="caution">
    <text evidence="4">Lacks conserved residue(s) required for the propagation of feature annotation.</text>
</comment>
<comment type="caution">
    <text evidence="6">The sequence shown here is derived from an EMBL/GenBank/DDBJ whole genome shotgun (WGS) entry which is preliminary data.</text>
</comment>
<reference evidence="6 7" key="1">
    <citation type="submission" date="2017-05" db="EMBL/GenBank/DDBJ databases">
        <title>Vagococcus spp. assemblies.</title>
        <authorList>
            <person name="Gulvik C.A."/>
        </authorList>
    </citation>
    <scope>NUCLEOTIDE SEQUENCE [LARGE SCALE GENOMIC DNA]</scope>
    <source>
        <strain evidence="6 7">CCUG 51432</strain>
    </source>
</reference>
<comment type="similarity">
    <text evidence="4">Belongs to the class I-like SAM-binding methyltransferase superfamily. RNA M5U methyltransferase family.</text>
</comment>
<dbReference type="Gene3D" id="2.40.50.1070">
    <property type="match status" value="1"/>
</dbReference>
<dbReference type="GO" id="GO:0070041">
    <property type="term" value="F:rRNA (uridine-C5-)-methyltransferase activity"/>
    <property type="evidence" value="ECO:0007669"/>
    <property type="project" value="UniProtKB-ARBA"/>
</dbReference>
<dbReference type="PANTHER" id="PTHR11061:SF45">
    <property type="match status" value="1"/>
</dbReference>
<feature type="binding site" evidence="4">
    <location>
        <position position="290"/>
    </location>
    <ligand>
        <name>S-adenosyl-L-methionine</name>
        <dbReference type="ChEBI" id="CHEBI:59789"/>
    </ligand>
</feature>
<feature type="domain" description="TRAM" evidence="5">
    <location>
        <begin position="6"/>
        <end position="64"/>
    </location>
</feature>
<sequence length="458" mass="51083">MKPQHSLKIKQKVTLPIKRLGINGEGIGYYKKTVVFVPGALPAETVTAEITNTARNFVEAKLLKVNKKSSERVIPPCPIYEECGGCQLQHLSYAGQLAFKVDIVKQALAKYKPQGYQKFKLLPAKGMTSPWNYRNKLQFQLGEKDGRVIAGLYQPNSHHLVEITDCLVQQPATMKVLKVAVDLLNKYQVPIYDERRNSGIAKTLMVRTGINTGETQLVFITHSKKLPNKKQLMTELREQCPELVSIMQNVQPTKSSVIMGEETMRLWGKESLTDTLGEIHFDLSARAFFQLNPEQTAVLYEEARKALEPKPEDRIIDAYCGVGTIGLSLAKKVKEVRGMDTIPAAIEDAKKNALRLGVANTLYEEGTAETLIPAWLKSGFKPDAIVVAPPRTGLDDKLITTLLNFPSQKLVYISCNPSTLARDLVKLTQKYQVVYLQSVDMFPQTARAEVVAKLVLKS</sequence>
<dbReference type="SUPFAM" id="SSF50249">
    <property type="entry name" value="Nucleic acid-binding proteins"/>
    <property type="match status" value="1"/>
</dbReference>
<dbReference type="InterPro" id="IPR012340">
    <property type="entry name" value="NA-bd_OB-fold"/>
</dbReference>
<proteinExistence type="inferred from homology"/>
<dbReference type="RefSeq" id="WP_126807158.1">
    <property type="nucleotide sequence ID" value="NZ_NGKA01000003.1"/>
</dbReference>
<organism evidence="6 7">
    <name type="scientific">Vagococcus elongatus</name>
    <dbReference type="NCBI Taxonomy" id="180344"/>
    <lineage>
        <taxon>Bacteria</taxon>
        <taxon>Bacillati</taxon>
        <taxon>Bacillota</taxon>
        <taxon>Bacilli</taxon>
        <taxon>Lactobacillales</taxon>
        <taxon>Enterococcaceae</taxon>
        <taxon>Vagococcus</taxon>
    </lineage>
</organism>
<dbReference type="NCBIfam" id="TIGR00479">
    <property type="entry name" value="rumA"/>
    <property type="match status" value="1"/>
</dbReference>
<dbReference type="PROSITE" id="PS51687">
    <property type="entry name" value="SAM_MT_RNA_M5U"/>
    <property type="match status" value="1"/>
</dbReference>
<dbReference type="SUPFAM" id="SSF53335">
    <property type="entry name" value="S-adenosyl-L-methionine-dependent methyltransferases"/>
    <property type="match status" value="1"/>
</dbReference>
<evidence type="ECO:0000313" key="6">
    <source>
        <dbReference type="EMBL" id="RSU14281.1"/>
    </source>
</evidence>
<dbReference type="Pfam" id="PF01938">
    <property type="entry name" value="TRAM"/>
    <property type="match status" value="1"/>
</dbReference>
<dbReference type="FunFam" id="2.40.50.1070:FF:000003">
    <property type="entry name" value="23S rRNA (Uracil-5-)-methyltransferase RumA"/>
    <property type="match status" value="1"/>
</dbReference>
<dbReference type="Pfam" id="PF05958">
    <property type="entry name" value="tRNA_U5-meth_tr"/>
    <property type="match status" value="1"/>
</dbReference>
<feature type="binding site" evidence="4">
    <location>
        <position position="340"/>
    </location>
    <ligand>
        <name>S-adenosyl-L-methionine</name>
        <dbReference type="ChEBI" id="CHEBI:59789"/>
    </ligand>
</feature>
<dbReference type="InterPro" id="IPR010280">
    <property type="entry name" value="U5_MeTrfase_fam"/>
</dbReference>
<dbReference type="Proteomes" id="UP000287605">
    <property type="component" value="Unassembled WGS sequence"/>
</dbReference>
<dbReference type="Gene3D" id="3.40.50.150">
    <property type="entry name" value="Vaccinia Virus protein VP39"/>
    <property type="match status" value="1"/>
</dbReference>
<evidence type="ECO:0000259" key="5">
    <source>
        <dbReference type="PROSITE" id="PS50926"/>
    </source>
</evidence>
<protein>
    <submittedName>
        <fullName evidence="6">23S rRNA (Uracil(1939)-C(5))-methyltransferase RlmD</fullName>
    </submittedName>
</protein>
<dbReference type="EMBL" id="NGKA01000003">
    <property type="protein sequence ID" value="RSU14281.1"/>
    <property type="molecule type" value="Genomic_DNA"/>
</dbReference>
<dbReference type="FunFam" id="2.40.50.140:FF:000097">
    <property type="entry name" value="23S rRNA (uracil(1939)-C(5))-methyltransferase RlmD"/>
    <property type="match status" value="1"/>
</dbReference>
<keyword evidence="3 4" id="KW-0949">S-adenosyl-L-methionine</keyword>
<dbReference type="Gene3D" id="2.40.50.140">
    <property type="entry name" value="Nucleic acid-binding proteins"/>
    <property type="match status" value="1"/>
</dbReference>
<dbReference type="AlphaFoldDB" id="A0A430B202"/>
<evidence type="ECO:0000256" key="3">
    <source>
        <dbReference type="ARBA" id="ARBA00022691"/>
    </source>
</evidence>
<evidence type="ECO:0000256" key="1">
    <source>
        <dbReference type="ARBA" id="ARBA00022603"/>
    </source>
</evidence>
<accession>A0A430B202</accession>